<comment type="caution">
    <text evidence="4">The sequence shown here is derived from an EMBL/GenBank/DDBJ whole genome shotgun (WGS) entry which is preliminary data.</text>
</comment>
<dbReference type="AlphaFoldDB" id="A0AAV2H4K6"/>
<evidence type="ECO:0000313" key="4">
    <source>
        <dbReference type="EMBL" id="CAL1528100.1"/>
    </source>
</evidence>
<dbReference type="SUPFAM" id="SSF48726">
    <property type="entry name" value="Immunoglobulin"/>
    <property type="match status" value="4"/>
</dbReference>
<dbReference type="GO" id="GO:0008046">
    <property type="term" value="F:axon guidance receptor activity"/>
    <property type="evidence" value="ECO:0007669"/>
    <property type="project" value="TreeGrafter"/>
</dbReference>
<evidence type="ECO:0000256" key="1">
    <source>
        <dbReference type="ARBA" id="ARBA00023157"/>
    </source>
</evidence>
<keyword evidence="2" id="KW-0393">Immunoglobulin domain</keyword>
<dbReference type="GO" id="GO:0030424">
    <property type="term" value="C:axon"/>
    <property type="evidence" value="ECO:0007669"/>
    <property type="project" value="TreeGrafter"/>
</dbReference>
<dbReference type="EMBL" id="CAXITT010000027">
    <property type="protein sequence ID" value="CAL1528100.1"/>
    <property type="molecule type" value="Genomic_DNA"/>
</dbReference>
<name>A0AAV2H4K6_LYMST</name>
<dbReference type="Pfam" id="PF07679">
    <property type="entry name" value="I-set"/>
    <property type="match status" value="2"/>
</dbReference>
<keyword evidence="5" id="KW-1185">Reference proteome</keyword>
<dbReference type="Gene3D" id="2.60.40.10">
    <property type="entry name" value="Immunoglobulins"/>
    <property type="match status" value="4"/>
</dbReference>
<evidence type="ECO:0000313" key="5">
    <source>
        <dbReference type="Proteomes" id="UP001497497"/>
    </source>
</evidence>
<dbReference type="SMART" id="SM00406">
    <property type="entry name" value="IGv"/>
    <property type="match status" value="2"/>
</dbReference>
<dbReference type="SMART" id="SM00409">
    <property type="entry name" value="IG"/>
    <property type="match status" value="4"/>
</dbReference>
<evidence type="ECO:0000256" key="2">
    <source>
        <dbReference type="ARBA" id="ARBA00023319"/>
    </source>
</evidence>
<dbReference type="InterPro" id="IPR013783">
    <property type="entry name" value="Ig-like_fold"/>
</dbReference>
<reference evidence="4 5" key="1">
    <citation type="submission" date="2024-04" db="EMBL/GenBank/DDBJ databases">
        <authorList>
            <consortium name="Genoscope - CEA"/>
            <person name="William W."/>
        </authorList>
    </citation>
    <scope>NUCLEOTIDE SEQUENCE [LARGE SCALE GENOMIC DNA]</scope>
</reference>
<dbReference type="InterPro" id="IPR007110">
    <property type="entry name" value="Ig-like_dom"/>
</dbReference>
<organism evidence="4 5">
    <name type="scientific">Lymnaea stagnalis</name>
    <name type="common">Great pond snail</name>
    <name type="synonym">Helix stagnalis</name>
    <dbReference type="NCBI Taxonomy" id="6523"/>
    <lineage>
        <taxon>Eukaryota</taxon>
        <taxon>Metazoa</taxon>
        <taxon>Spiralia</taxon>
        <taxon>Lophotrochozoa</taxon>
        <taxon>Mollusca</taxon>
        <taxon>Gastropoda</taxon>
        <taxon>Heterobranchia</taxon>
        <taxon>Euthyneura</taxon>
        <taxon>Panpulmonata</taxon>
        <taxon>Hygrophila</taxon>
        <taxon>Lymnaeoidea</taxon>
        <taxon>Lymnaeidae</taxon>
        <taxon>Lymnaea</taxon>
    </lineage>
</organism>
<dbReference type="GO" id="GO:0005886">
    <property type="term" value="C:plasma membrane"/>
    <property type="evidence" value="ECO:0007669"/>
    <property type="project" value="TreeGrafter"/>
</dbReference>
<dbReference type="GO" id="GO:0050808">
    <property type="term" value="P:synapse organization"/>
    <property type="evidence" value="ECO:0007669"/>
    <property type="project" value="TreeGrafter"/>
</dbReference>
<protein>
    <recommendedName>
        <fullName evidence="3">Ig-like domain-containing protein</fullName>
    </recommendedName>
</protein>
<feature type="domain" description="Ig-like" evidence="3">
    <location>
        <begin position="357"/>
        <end position="456"/>
    </location>
</feature>
<dbReference type="Proteomes" id="UP001497497">
    <property type="component" value="Unassembled WGS sequence"/>
</dbReference>
<dbReference type="GO" id="GO:0007156">
    <property type="term" value="P:homophilic cell adhesion via plasma membrane adhesion molecules"/>
    <property type="evidence" value="ECO:0007669"/>
    <property type="project" value="TreeGrafter"/>
</dbReference>
<dbReference type="InterPro" id="IPR050958">
    <property type="entry name" value="Cell_Adh-Cytoskel_Orgn"/>
</dbReference>
<dbReference type="PANTHER" id="PTHR45080">
    <property type="entry name" value="CONTACTIN 5"/>
    <property type="match status" value="1"/>
</dbReference>
<feature type="domain" description="Ig-like" evidence="3">
    <location>
        <begin position="45"/>
        <end position="138"/>
    </location>
</feature>
<accession>A0AAV2H4K6</accession>
<dbReference type="PROSITE" id="PS50835">
    <property type="entry name" value="IG_LIKE"/>
    <property type="match status" value="4"/>
</dbReference>
<sequence length="466" mass="52257">METPSSQRLSCLFDVTETVIFRRIYLTLLVSWILVHYGAVRSQTPDDKDIFITSSPHNTIVTFNCTVKDLGSRKVIWSKLSYPYPISIGASRFAPDKRYSVKVDGAVTSLTIRNLEGKDAGEYQCRATGPVYLAAFVSLNFQQGSTYIRPTETEIKSYVHGTIKLPCEVTNLRNFDVLWKNSKDEVLSLMRKIYTDRRFSIVHSKPEEWSLQIKDLRQSDFGFYTCFLNTNPVLTRTVELINESPAETPPVLLEDTHYKKRVTALAGDTIKLICNFRAYPPAKVTWRRRKDGKQEKEVIGEGSTLTLTSVSQQQSGDYICIANNGIRPNAKGKTKLIVEAPQPVTAGVLEPTTTAIPHVPTAPEMYLPHVRTAICRGRTVQLKCTAVGLPRPEIQWKRHGSTLTDGPKYKIEKSSEARHAAHSTLHIRAVSNVDFGKYACMAHNQLGLKNAEQELYEESSAICLAG</sequence>
<dbReference type="InterPro" id="IPR013151">
    <property type="entry name" value="Immunoglobulin_dom"/>
</dbReference>
<dbReference type="PANTHER" id="PTHR45080:SF33">
    <property type="entry name" value="IG-LIKE DOMAIN-CONTAINING PROTEIN"/>
    <property type="match status" value="1"/>
</dbReference>
<dbReference type="CDD" id="cd00096">
    <property type="entry name" value="Ig"/>
    <property type="match status" value="2"/>
</dbReference>
<dbReference type="GO" id="GO:0043025">
    <property type="term" value="C:neuronal cell body"/>
    <property type="evidence" value="ECO:0007669"/>
    <property type="project" value="TreeGrafter"/>
</dbReference>
<dbReference type="InterPro" id="IPR013098">
    <property type="entry name" value="Ig_I-set"/>
</dbReference>
<dbReference type="FunFam" id="2.60.40.10:FF:000032">
    <property type="entry name" value="palladin isoform X1"/>
    <property type="match status" value="1"/>
</dbReference>
<feature type="domain" description="Ig-like" evidence="3">
    <location>
        <begin position="249"/>
        <end position="338"/>
    </location>
</feature>
<gene>
    <name evidence="4" type="ORF">GSLYS_00002270001</name>
</gene>
<dbReference type="SMART" id="SM00408">
    <property type="entry name" value="IGc2"/>
    <property type="match status" value="4"/>
</dbReference>
<dbReference type="InterPro" id="IPR036179">
    <property type="entry name" value="Ig-like_dom_sf"/>
</dbReference>
<keyword evidence="1" id="KW-1015">Disulfide bond</keyword>
<dbReference type="Pfam" id="PF13927">
    <property type="entry name" value="Ig_3"/>
    <property type="match status" value="1"/>
</dbReference>
<evidence type="ECO:0000259" key="3">
    <source>
        <dbReference type="PROSITE" id="PS50835"/>
    </source>
</evidence>
<feature type="domain" description="Ig-like" evidence="3">
    <location>
        <begin position="150"/>
        <end position="239"/>
    </location>
</feature>
<dbReference type="InterPro" id="IPR013106">
    <property type="entry name" value="Ig_V-set"/>
</dbReference>
<dbReference type="Pfam" id="PF00047">
    <property type="entry name" value="ig"/>
    <property type="match status" value="1"/>
</dbReference>
<dbReference type="InterPro" id="IPR003599">
    <property type="entry name" value="Ig_sub"/>
</dbReference>
<dbReference type="InterPro" id="IPR003598">
    <property type="entry name" value="Ig_sub2"/>
</dbReference>
<proteinExistence type="predicted"/>